<keyword evidence="2" id="KW-1185">Reference proteome</keyword>
<dbReference type="EMBL" id="JANAWD010000346">
    <property type="protein sequence ID" value="KAJ3480975.1"/>
    <property type="molecule type" value="Genomic_DNA"/>
</dbReference>
<dbReference type="AlphaFoldDB" id="A0AAD5V3C1"/>
<evidence type="ECO:0000313" key="2">
    <source>
        <dbReference type="Proteomes" id="UP001212997"/>
    </source>
</evidence>
<gene>
    <name evidence="1" type="ORF">NLI96_g7982</name>
</gene>
<organism evidence="1 2">
    <name type="scientific">Meripilus lineatus</name>
    <dbReference type="NCBI Taxonomy" id="2056292"/>
    <lineage>
        <taxon>Eukaryota</taxon>
        <taxon>Fungi</taxon>
        <taxon>Dikarya</taxon>
        <taxon>Basidiomycota</taxon>
        <taxon>Agaricomycotina</taxon>
        <taxon>Agaricomycetes</taxon>
        <taxon>Polyporales</taxon>
        <taxon>Meripilaceae</taxon>
        <taxon>Meripilus</taxon>
    </lineage>
</organism>
<evidence type="ECO:0000313" key="1">
    <source>
        <dbReference type="EMBL" id="KAJ3480975.1"/>
    </source>
</evidence>
<proteinExistence type="predicted"/>
<reference evidence="1" key="1">
    <citation type="submission" date="2022-07" db="EMBL/GenBank/DDBJ databases">
        <title>Genome Sequence of Physisporinus lineatus.</title>
        <authorList>
            <person name="Buettner E."/>
        </authorList>
    </citation>
    <scope>NUCLEOTIDE SEQUENCE</scope>
    <source>
        <strain evidence="1">VT162</strain>
    </source>
</reference>
<sequence>MEVLDISESEPEFIESQWVGRDIPYPHDHTPSSIVIAHSKKFNPPLDLKCISSRTDSVSTLTTAILPKQSHALQTHPLGSWFSYELPNTSLDILTHATEQVPSPELLDQLWNISGDM</sequence>
<name>A0AAD5V3C1_9APHY</name>
<dbReference type="Proteomes" id="UP001212997">
    <property type="component" value="Unassembled WGS sequence"/>
</dbReference>
<protein>
    <submittedName>
        <fullName evidence="1">Uncharacterized protein</fullName>
    </submittedName>
</protein>
<comment type="caution">
    <text evidence="1">The sequence shown here is derived from an EMBL/GenBank/DDBJ whole genome shotgun (WGS) entry which is preliminary data.</text>
</comment>
<accession>A0AAD5V3C1</accession>